<sequence length="236" mass="27199">MAEQSSATEQPNQSDDEGQKRLVQLLTELEKERTVLEQQAQQTSKEYNKSLERHRLILRKKMDKESDIGRMDSLLETAQKRREELIKSETQTATAEKLVMAGLGKLSEQIVDCQRRKVEQLCVAGKRANSAVGGLVKKCQQLQLRNCRDGGLDLSRQIEEMKRRGDELKKSLADAHNEVTKLTVAKKNAVQYAEVSLDNKKFILAAMKEERKKARAKLMQVHLRRRFLEKRPIHHR</sequence>
<evidence type="ECO:0000256" key="1">
    <source>
        <dbReference type="SAM" id="MobiDB-lite"/>
    </source>
</evidence>
<feature type="compositionally biased region" description="Polar residues" evidence="1">
    <location>
        <begin position="1"/>
        <end position="13"/>
    </location>
</feature>
<organism evidence="2 3">
    <name type="scientific">Plectus sambesii</name>
    <dbReference type="NCBI Taxonomy" id="2011161"/>
    <lineage>
        <taxon>Eukaryota</taxon>
        <taxon>Metazoa</taxon>
        <taxon>Ecdysozoa</taxon>
        <taxon>Nematoda</taxon>
        <taxon>Chromadorea</taxon>
        <taxon>Plectida</taxon>
        <taxon>Plectina</taxon>
        <taxon>Plectoidea</taxon>
        <taxon>Plectidae</taxon>
        <taxon>Plectus</taxon>
    </lineage>
</organism>
<dbReference type="AlphaFoldDB" id="A0A914WJP4"/>
<dbReference type="Proteomes" id="UP000887566">
    <property type="component" value="Unplaced"/>
</dbReference>
<reference evidence="3" key="1">
    <citation type="submission" date="2022-11" db="UniProtKB">
        <authorList>
            <consortium name="WormBaseParasite"/>
        </authorList>
    </citation>
    <scope>IDENTIFICATION</scope>
</reference>
<protein>
    <submittedName>
        <fullName evidence="3">Uncharacterized protein</fullName>
    </submittedName>
</protein>
<keyword evidence="2" id="KW-1185">Reference proteome</keyword>
<evidence type="ECO:0000313" key="2">
    <source>
        <dbReference type="Proteomes" id="UP000887566"/>
    </source>
</evidence>
<accession>A0A914WJP4</accession>
<evidence type="ECO:0000313" key="3">
    <source>
        <dbReference type="WBParaSite" id="PSAMB.scaffold4452size14542.g24376.t1"/>
    </source>
</evidence>
<name>A0A914WJP4_9BILA</name>
<feature type="region of interest" description="Disordered" evidence="1">
    <location>
        <begin position="1"/>
        <end position="20"/>
    </location>
</feature>
<proteinExistence type="predicted"/>
<dbReference type="WBParaSite" id="PSAMB.scaffold4452size14542.g24376.t1">
    <property type="protein sequence ID" value="PSAMB.scaffold4452size14542.g24376.t1"/>
    <property type="gene ID" value="PSAMB.scaffold4452size14542.g24376"/>
</dbReference>